<dbReference type="Proteomes" id="UP000800036">
    <property type="component" value="Unassembled WGS sequence"/>
</dbReference>
<accession>A0A6A5V8X2</accession>
<feature type="signal peptide" evidence="1">
    <location>
        <begin position="1"/>
        <end position="18"/>
    </location>
</feature>
<feature type="chain" id="PRO_5025373944" description="Alpha/beta-hydrolase" evidence="1">
    <location>
        <begin position="19"/>
        <end position="336"/>
    </location>
</feature>
<dbReference type="AlphaFoldDB" id="A0A6A5V8X2"/>
<reference evidence="2" key="1">
    <citation type="journal article" date="2020" name="Stud. Mycol.">
        <title>101 Dothideomycetes genomes: a test case for predicting lifestyles and emergence of pathogens.</title>
        <authorList>
            <person name="Haridas S."/>
            <person name="Albert R."/>
            <person name="Binder M."/>
            <person name="Bloem J."/>
            <person name="Labutti K."/>
            <person name="Salamov A."/>
            <person name="Andreopoulos B."/>
            <person name="Baker S."/>
            <person name="Barry K."/>
            <person name="Bills G."/>
            <person name="Bluhm B."/>
            <person name="Cannon C."/>
            <person name="Castanera R."/>
            <person name="Culley D."/>
            <person name="Daum C."/>
            <person name="Ezra D."/>
            <person name="Gonzalez J."/>
            <person name="Henrissat B."/>
            <person name="Kuo A."/>
            <person name="Liang C."/>
            <person name="Lipzen A."/>
            <person name="Lutzoni F."/>
            <person name="Magnuson J."/>
            <person name="Mondo S."/>
            <person name="Nolan M."/>
            <person name="Ohm R."/>
            <person name="Pangilinan J."/>
            <person name="Park H.-J."/>
            <person name="Ramirez L."/>
            <person name="Alfaro M."/>
            <person name="Sun H."/>
            <person name="Tritt A."/>
            <person name="Yoshinaga Y."/>
            <person name="Zwiers L.-H."/>
            <person name="Turgeon B."/>
            <person name="Goodwin S."/>
            <person name="Spatafora J."/>
            <person name="Crous P."/>
            <person name="Grigoriev I."/>
        </authorList>
    </citation>
    <scope>NUCLEOTIDE SEQUENCE</scope>
    <source>
        <strain evidence="2">CBS 107.79</strain>
    </source>
</reference>
<evidence type="ECO:0000313" key="2">
    <source>
        <dbReference type="EMBL" id="KAF1973100.1"/>
    </source>
</evidence>
<keyword evidence="1" id="KW-0732">Signal</keyword>
<proteinExistence type="predicted"/>
<keyword evidence="3" id="KW-1185">Reference proteome</keyword>
<sequence length="336" mass="35892">MAPLGGLIVLLLVGLVAAGIERHYSNFTIPVSIAARLGVFPDIPAEGNLEVTAFSQESAYYWDLSYNDYQYSYTNVALEYGYSTLAIDRLGIGESSHGDPINEIQAQLEVEALNAITTKLWKGEIPEIEHDYSKVIHVGHSFGSVQSSGFLLYPDNIDGLVLTGWSADGNFFASQTVPGWNLYSLQKLLSSVGIAASTDLIWIDVTTTEVGNIINGWNATSSVSTTPAGVVTENTKQPVTIGEILTIGSTPATTSFGGPVIVFTGEYDQPFCGLDCYATRGVAANIPVQAKSNFPNAAAFDAYIQPNTGHGINAHFNSTAGNEYVQRWLAVHGLGA</sequence>
<name>A0A6A5V8X2_9PLEO</name>
<evidence type="ECO:0008006" key="4">
    <source>
        <dbReference type="Google" id="ProtNLM"/>
    </source>
</evidence>
<dbReference type="Gene3D" id="3.40.50.1820">
    <property type="entry name" value="alpha/beta hydrolase"/>
    <property type="match status" value="1"/>
</dbReference>
<protein>
    <recommendedName>
        <fullName evidence="4">Alpha/beta-hydrolase</fullName>
    </recommendedName>
</protein>
<dbReference type="SUPFAM" id="SSF53474">
    <property type="entry name" value="alpha/beta-Hydrolases"/>
    <property type="match status" value="1"/>
</dbReference>
<dbReference type="OrthoDB" id="190201at2759"/>
<dbReference type="EMBL" id="ML976683">
    <property type="protein sequence ID" value="KAF1973100.1"/>
    <property type="molecule type" value="Genomic_DNA"/>
</dbReference>
<dbReference type="InterPro" id="IPR029058">
    <property type="entry name" value="AB_hydrolase_fold"/>
</dbReference>
<organism evidence="2 3">
    <name type="scientific">Bimuria novae-zelandiae CBS 107.79</name>
    <dbReference type="NCBI Taxonomy" id="1447943"/>
    <lineage>
        <taxon>Eukaryota</taxon>
        <taxon>Fungi</taxon>
        <taxon>Dikarya</taxon>
        <taxon>Ascomycota</taxon>
        <taxon>Pezizomycotina</taxon>
        <taxon>Dothideomycetes</taxon>
        <taxon>Pleosporomycetidae</taxon>
        <taxon>Pleosporales</taxon>
        <taxon>Massarineae</taxon>
        <taxon>Didymosphaeriaceae</taxon>
        <taxon>Bimuria</taxon>
    </lineage>
</organism>
<evidence type="ECO:0000256" key="1">
    <source>
        <dbReference type="SAM" id="SignalP"/>
    </source>
</evidence>
<evidence type="ECO:0000313" key="3">
    <source>
        <dbReference type="Proteomes" id="UP000800036"/>
    </source>
</evidence>
<gene>
    <name evidence="2" type="ORF">BU23DRAFT_599271</name>
</gene>